<name>A0ABM1E3V0_PRICU</name>
<evidence type="ECO:0000313" key="6">
    <source>
        <dbReference type="RefSeq" id="XP_014666871.1"/>
    </source>
</evidence>
<protein>
    <submittedName>
        <fullName evidence="6">cGMP-inhibited 3',5'-cyclic phosphodiesterase B-like</fullName>
    </submittedName>
</protein>
<dbReference type="InterPro" id="IPR023174">
    <property type="entry name" value="PDEase_CS"/>
</dbReference>
<sequence length="365" mass="41234">MVLLSRPSFQAEDSYGIVGGNFPALELMAMYTAAAMHDYDHPGRTNAFLVTTFAENAILYNDRSVLESHHAAAAWKLFLSDRRYNFLCHLEKAEFKRFRYIVIEAILATDLKRHFEFLADFNAKIEDETSCIDWNAEADRLLMLQMCIKLADINGPCKRRDLHVQWTERITDEFYEQGGEEAALGLPISPFMDRNNCQVAKLQESFINHLVAPLCTAYGNAGLLPGQWSESDVSDSESDVDISNGDSAKDDTTDADVTGGKEVKERCKVKKQGRKMWSPLSKHLKENHEHWVSRIKEEERSKDMSSHQDQPESDLKETEMETIVEETERSSVSSSVDNQKNEEVQDSGATSGDDGTFSPNKAEES</sequence>
<keyword evidence="5" id="KW-1185">Reference proteome</keyword>
<evidence type="ECO:0000259" key="4">
    <source>
        <dbReference type="PROSITE" id="PS51845"/>
    </source>
</evidence>
<evidence type="ECO:0000256" key="3">
    <source>
        <dbReference type="SAM" id="MobiDB-lite"/>
    </source>
</evidence>
<dbReference type="InterPro" id="IPR003607">
    <property type="entry name" value="HD/PDEase_dom"/>
</dbReference>
<organism evidence="5 6">
    <name type="scientific">Priapulus caudatus</name>
    <name type="common">Priapulid worm</name>
    <dbReference type="NCBI Taxonomy" id="37621"/>
    <lineage>
        <taxon>Eukaryota</taxon>
        <taxon>Metazoa</taxon>
        <taxon>Ecdysozoa</taxon>
        <taxon>Scalidophora</taxon>
        <taxon>Priapulida</taxon>
        <taxon>Priapulimorpha</taxon>
        <taxon>Priapulimorphida</taxon>
        <taxon>Priapulidae</taxon>
        <taxon>Priapulus</taxon>
    </lineage>
</organism>
<dbReference type="PROSITE" id="PS00126">
    <property type="entry name" value="PDEASE_I_1"/>
    <property type="match status" value="1"/>
</dbReference>
<evidence type="ECO:0000256" key="1">
    <source>
        <dbReference type="ARBA" id="ARBA00022723"/>
    </source>
</evidence>
<dbReference type="RefSeq" id="XP_014666871.1">
    <property type="nucleotide sequence ID" value="XM_014811385.1"/>
</dbReference>
<dbReference type="Proteomes" id="UP000695022">
    <property type="component" value="Unplaced"/>
</dbReference>
<dbReference type="Pfam" id="PF00233">
    <property type="entry name" value="PDEase_I"/>
    <property type="match status" value="1"/>
</dbReference>
<dbReference type="Gene3D" id="1.10.1300.10">
    <property type="entry name" value="3'5'-cyclic nucleotide phosphodiesterase, catalytic domain"/>
    <property type="match status" value="1"/>
</dbReference>
<reference evidence="6" key="1">
    <citation type="submission" date="2025-08" db="UniProtKB">
        <authorList>
            <consortium name="RefSeq"/>
        </authorList>
    </citation>
    <scope>IDENTIFICATION</scope>
</reference>
<proteinExistence type="predicted"/>
<dbReference type="SUPFAM" id="SSF109604">
    <property type="entry name" value="HD-domain/PDEase-like"/>
    <property type="match status" value="1"/>
</dbReference>
<keyword evidence="2" id="KW-0378">Hydrolase</keyword>
<keyword evidence="1" id="KW-0479">Metal-binding</keyword>
<dbReference type="CDD" id="cd00077">
    <property type="entry name" value="HDc"/>
    <property type="match status" value="1"/>
</dbReference>
<dbReference type="PROSITE" id="PS51845">
    <property type="entry name" value="PDEASE_I_2"/>
    <property type="match status" value="1"/>
</dbReference>
<dbReference type="InterPro" id="IPR036971">
    <property type="entry name" value="PDEase_catalytic_dom_sf"/>
</dbReference>
<evidence type="ECO:0000256" key="2">
    <source>
        <dbReference type="ARBA" id="ARBA00022801"/>
    </source>
</evidence>
<dbReference type="PANTHER" id="PTHR11347">
    <property type="entry name" value="CYCLIC NUCLEOTIDE PHOSPHODIESTERASE"/>
    <property type="match status" value="1"/>
</dbReference>
<evidence type="ECO:0000313" key="5">
    <source>
        <dbReference type="Proteomes" id="UP000695022"/>
    </source>
</evidence>
<dbReference type="InterPro" id="IPR002073">
    <property type="entry name" value="PDEase_catalytic_dom"/>
</dbReference>
<feature type="domain" description="PDEase" evidence="4">
    <location>
        <begin position="1"/>
        <end position="298"/>
    </location>
</feature>
<dbReference type="GeneID" id="106808605"/>
<dbReference type="InterPro" id="IPR023088">
    <property type="entry name" value="PDEase"/>
</dbReference>
<feature type="region of interest" description="Disordered" evidence="3">
    <location>
        <begin position="228"/>
        <end position="365"/>
    </location>
</feature>
<feature type="compositionally biased region" description="Basic and acidic residues" evidence="3">
    <location>
        <begin position="283"/>
        <end position="319"/>
    </location>
</feature>
<accession>A0ABM1E3V0</accession>
<dbReference type="PRINTS" id="PR00387">
    <property type="entry name" value="PDIESTERASE1"/>
</dbReference>
<gene>
    <name evidence="6" type="primary">LOC106808605</name>
</gene>